<dbReference type="AlphaFoldDB" id="A0A087LYF3"/>
<dbReference type="RefSeq" id="WP_035086157.1">
    <property type="nucleotide sequence ID" value="NZ_JQGC01000022.1"/>
</dbReference>
<proteinExistence type="predicted"/>
<keyword evidence="3" id="KW-1185">Reference proteome</keyword>
<evidence type="ECO:0000313" key="2">
    <source>
        <dbReference type="EMBL" id="KFL29656.1"/>
    </source>
</evidence>
<gene>
    <name evidence="2" type="ORF">JP75_20070</name>
</gene>
<dbReference type="EMBL" id="JQGC01000022">
    <property type="protein sequence ID" value="KFL29656.1"/>
    <property type="molecule type" value="Genomic_DNA"/>
</dbReference>
<protein>
    <submittedName>
        <fullName evidence="2">Uncharacterized protein</fullName>
    </submittedName>
</protein>
<dbReference type="OrthoDB" id="7950395at2"/>
<organism evidence="2 3">
    <name type="scientific">Devosia riboflavina</name>
    <dbReference type="NCBI Taxonomy" id="46914"/>
    <lineage>
        <taxon>Bacteria</taxon>
        <taxon>Pseudomonadati</taxon>
        <taxon>Pseudomonadota</taxon>
        <taxon>Alphaproteobacteria</taxon>
        <taxon>Hyphomicrobiales</taxon>
        <taxon>Devosiaceae</taxon>
        <taxon>Devosia</taxon>
    </lineage>
</organism>
<name>A0A087LYF3_9HYPH</name>
<accession>A0A087LYF3</accession>
<comment type="caution">
    <text evidence="2">The sequence shown here is derived from an EMBL/GenBank/DDBJ whole genome shotgun (WGS) entry which is preliminary data.</text>
</comment>
<dbReference type="Proteomes" id="UP000028981">
    <property type="component" value="Unassembled WGS sequence"/>
</dbReference>
<dbReference type="STRING" id="46914.JP75_20070"/>
<sequence length="73" mass="8456">MATLVRLTQEQIEQLLDDADDMERALKDMHEELITLGVPNDTATRFSKLHDRFSGWISFLRRQRELGSEPPVS</sequence>
<keyword evidence="1" id="KW-0175">Coiled coil</keyword>
<feature type="coiled-coil region" evidence="1">
    <location>
        <begin position="5"/>
        <end position="32"/>
    </location>
</feature>
<reference evidence="2 3" key="1">
    <citation type="submission" date="2014-08" db="EMBL/GenBank/DDBJ databases">
        <authorList>
            <person name="Hassan Y.I."/>
            <person name="Lepp D."/>
            <person name="Zhou T."/>
        </authorList>
    </citation>
    <scope>NUCLEOTIDE SEQUENCE [LARGE SCALE GENOMIC DNA]</scope>
    <source>
        <strain evidence="2 3">IFO13584</strain>
    </source>
</reference>
<evidence type="ECO:0000313" key="3">
    <source>
        <dbReference type="Proteomes" id="UP000028981"/>
    </source>
</evidence>
<evidence type="ECO:0000256" key="1">
    <source>
        <dbReference type="SAM" id="Coils"/>
    </source>
</evidence>